<evidence type="ECO:0000313" key="1">
    <source>
        <dbReference type="EMBL" id="MCQ4838858.1"/>
    </source>
</evidence>
<gene>
    <name evidence="1" type="ORF">NE695_02885</name>
</gene>
<dbReference type="Proteomes" id="UP001524473">
    <property type="component" value="Unassembled WGS sequence"/>
</dbReference>
<protein>
    <recommendedName>
        <fullName evidence="3">Rubredoxin-like domain-containing protein</fullName>
    </recommendedName>
</protein>
<evidence type="ECO:0008006" key="3">
    <source>
        <dbReference type="Google" id="ProtNLM"/>
    </source>
</evidence>
<dbReference type="RefSeq" id="WP_154669694.1">
    <property type="nucleotide sequence ID" value="NZ_CABKVV010000012.1"/>
</dbReference>
<comment type="caution">
    <text evidence="1">The sequence shown here is derived from an EMBL/GenBank/DDBJ whole genome shotgun (WGS) entry which is preliminary data.</text>
</comment>
<name>A0ABT1RW82_9FIRM</name>
<dbReference type="EMBL" id="JANFZH010000004">
    <property type="protein sequence ID" value="MCQ4838858.1"/>
    <property type="molecule type" value="Genomic_DNA"/>
</dbReference>
<proteinExistence type="predicted"/>
<keyword evidence="2" id="KW-1185">Reference proteome</keyword>
<dbReference type="SUPFAM" id="SSF57802">
    <property type="entry name" value="Rubredoxin-like"/>
    <property type="match status" value="1"/>
</dbReference>
<organism evidence="1 2">
    <name type="scientific">Neglectibacter timonensis</name>
    <dbReference type="NCBI Taxonomy" id="1776382"/>
    <lineage>
        <taxon>Bacteria</taxon>
        <taxon>Bacillati</taxon>
        <taxon>Bacillota</taxon>
        <taxon>Clostridia</taxon>
        <taxon>Eubacteriales</taxon>
        <taxon>Oscillospiraceae</taxon>
        <taxon>Neglectibacter</taxon>
    </lineage>
</organism>
<reference evidence="1 2" key="1">
    <citation type="submission" date="2022-06" db="EMBL/GenBank/DDBJ databases">
        <title>Isolation of gut microbiota from human fecal samples.</title>
        <authorList>
            <person name="Pamer E.G."/>
            <person name="Barat B."/>
            <person name="Waligurski E."/>
            <person name="Medina S."/>
            <person name="Paddock L."/>
            <person name="Mostad J."/>
        </authorList>
    </citation>
    <scope>NUCLEOTIDE SEQUENCE [LARGE SCALE GENOMIC DNA]</scope>
    <source>
        <strain evidence="1 2">DFI.9.73</strain>
    </source>
</reference>
<dbReference type="GeneID" id="90534065"/>
<sequence length="48" mass="5590">MPVYYCKKCGFTFKREGKVESCPDCGKPDVRPALEQEIAEFYRNQEAK</sequence>
<evidence type="ECO:0000313" key="2">
    <source>
        <dbReference type="Proteomes" id="UP001524473"/>
    </source>
</evidence>
<accession>A0ABT1RW82</accession>